<sequence length="260" mass="26987">MRHLAAGGAAALVAVGLFATPARADVDGFAVKIDQAPATFTIGKAARTLTAVISTEREGRRCLKVRWALTVETKGVSLDQIRVTRVENDQAFGVRAGIEDDAAQIVDQRLDPGQLCRDRTVTGQWAIAFEGPDDGEVTFTARALDATGRVLSTTSSGAQVVSPVAASASPSPSPSTESPAPEPTEEEAPAAEDSEPSPAALVPASSSTSVLGIGLIVGALMVFVGVGMLLRLRARNRRNAAWAAEAPTGFYTAPRGGRRP</sequence>
<keyword evidence="2" id="KW-1133">Transmembrane helix</keyword>
<dbReference type="RefSeq" id="WP_203760558.1">
    <property type="nucleotide sequence ID" value="NZ_BAAABO010000061.1"/>
</dbReference>
<keyword evidence="2" id="KW-0472">Membrane</keyword>
<evidence type="ECO:0000313" key="4">
    <source>
        <dbReference type="EMBL" id="GID72609.1"/>
    </source>
</evidence>
<comment type="caution">
    <text evidence="4">The sequence shown here is derived from an EMBL/GenBank/DDBJ whole genome shotgun (WGS) entry which is preliminary data.</text>
</comment>
<dbReference type="Proteomes" id="UP000609879">
    <property type="component" value="Unassembled WGS sequence"/>
</dbReference>
<feature type="transmembrane region" description="Helical" evidence="2">
    <location>
        <begin position="210"/>
        <end position="230"/>
    </location>
</feature>
<feature type="compositionally biased region" description="Acidic residues" evidence="1">
    <location>
        <begin position="183"/>
        <end position="195"/>
    </location>
</feature>
<feature type="compositionally biased region" description="Low complexity" evidence="1">
    <location>
        <begin position="162"/>
        <end position="179"/>
    </location>
</feature>
<feature type="chain" id="PRO_5045122032" evidence="3">
    <location>
        <begin position="25"/>
        <end position="260"/>
    </location>
</feature>
<keyword evidence="3" id="KW-0732">Signal</keyword>
<organism evidence="4 5">
    <name type="scientific">Paractinoplanes deccanensis</name>
    <dbReference type="NCBI Taxonomy" id="113561"/>
    <lineage>
        <taxon>Bacteria</taxon>
        <taxon>Bacillati</taxon>
        <taxon>Actinomycetota</taxon>
        <taxon>Actinomycetes</taxon>
        <taxon>Micromonosporales</taxon>
        <taxon>Micromonosporaceae</taxon>
        <taxon>Paractinoplanes</taxon>
    </lineage>
</organism>
<evidence type="ECO:0000256" key="1">
    <source>
        <dbReference type="SAM" id="MobiDB-lite"/>
    </source>
</evidence>
<accession>A0ABQ3XXX7</accession>
<proteinExistence type="predicted"/>
<gene>
    <name evidence="4" type="ORF">Ade02nite_12500</name>
</gene>
<reference evidence="4 5" key="1">
    <citation type="submission" date="2021-01" db="EMBL/GenBank/DDBJ databases">
        <title>Whole genome shotgun sequence of Actinoplanes deccanensis NBRC 13994.</title>
        <authorList>
            <person name="Komaki H."/>
            <person name="Tamura T."/>
        </authorList>
    </citation>
    <scope>NUCLEOTIDE SEQUENCE [LARGE SCALE GENOMIC DNA]</scope>
    <source>
        <strain evidence="4 5">NBRC 13994</strain>
    </source>
</reference>
<keyword evidence="5" id="KW-1185">Reference proteome</keyword>
<evidence type="ECO:0000313" key="5">
    <source>
        <dbReference type="Proteomes" id="UP000609879"/>
    </source>
</evidence>
<feature type="region of interest" description="Disordered" evidence="1">
    <location>
        <begin position="161"/>
        <end position="203"/>
    </location>
</feature>
<keyword evidence="2" id="KW-0812">Transmembrane</keyword>
<dbReference type="EMBL" id="BOMI01000019">
    <property type="protein sequence ID" value="GID72609.1"/>
    <property type="molecule type" value="Genomic_DNA"/>
</dbReference>
<protein>
    <submittedName>
        <fullName evidence="4">Uncharacterized protein</fullName>
    </submittedName>
</protein>
<evidence type="ECO:0000256" key="3">
    <source>
        <dbReference type="SAM" id="SignalP"/>
    </source>
</evidence>
<name>A0ABQ3XXX7_9ACTN</name>
<evidence type="ECO:0000256" key="2">
    <source>
        <dbReference type="SAM" id="Phobius"/>
    </source>
</evidence>
<feature type="signal peptide" evidence="3">
    <location>
        <begin position="1"/>
        <end position="24"/>
    </location>
</feature>